<dbReference type="AlphaFoldDB" id="A0A0M6WTE6"/>
<protein>
    <recommendedName>
        <fullName evidence="3">FeoB-associated Cys-rich membrane protein</fullName>
    </recommendedName>
</protein>
<evidence type="ECO:0000313" key="1">
    <source>
        <dbReference type="EMBL" id="CRL39966.1"/>
    </source>
</evidence>
<evidence type="ECO:0008006" key="3">
    <source>
        <dbReference type="Google" id="ProtNLM"/>
    </source>
</evidence>
<evidence type="ECO:0000313" key="2">
    <source>
        <dbReference type="Proteomes" id="UP000049828"/>
    </source>
</evidence>
<accession>A0A0M6WTE6</accession>
<dbReference type="EMBL" id="CVRS01000080">
    <property type="protein sequence ID" value="CRL39966.1"/>
    <property type="molecule type" value="Genomic_DNA"/>
</dbReference>
<proteinExistence type="predicted"/>
<reference evidence="2" key="1">
    <citation type="submission" date="2015-05" db="EMBL/GenBank/DDBJ databases">
        <authorList>
            <consortium name="Pathogen Informatics"/>
        </authorList>
    </citation>
    <scope>NUCLEOTIDE SEQUENCE [LARGE SCALE GENOMIC DNA]</scope>
    <source>
        <strain evidence="2">L1-83</strain>
    </source>
</reference>
<dbReference type="RefSeq" id="WP_015528487.1">
    <property type="nucleotide sequence ID" value="NZ_CVRS01000080.1"/>
</dbReference>
<organism evidence="1 2">
    <name type="scientific">Roseburia inulinivorans</name>
    <dbReference type="NCBI Taxonomy" id="360807"/>
    <lineage>
        <taxon>Bacteria</taxon>
        <taxon>Bacillati</taxon>
        <taxon>Bacillota</taxon>
        <taxon>Clostridia</taxon>
        <taxon>Lachnospirales</taxon>
        <taxon>Lachnospiraceae</taxon>
        <taxon>Roseburia</taxon>
    </lineage>
</organism>
<gene>
    <name evidence="1" type="ORF">RIL183_04601</name>
</gene>
<dbReference type="Pfam" id="PF12669">
    <property type="entry name" value="FeoB_associated"/>
    <property type="match status" value="1"/>
</dbReference>
<keyword evidence="2" id="KW-1185">Reference proteome</keyword>
<dbReference type="Proteomes" id="UP000049828">
    <property type="component" value="Unassembled WGS sequence"/>
</dbReference>
<name>A0A0M6WTE6_9FIRM</name>
<sequence>MKGGKKMVTIILAVAILAYAGWAIYEIRMKKKNGGCCNGSCGSCVSKNNKCL</sequence>